<organism evidence="1 2">
    <name type="scientific">Salinomyces thailandicus</name>
    <dbReference type="NCBI Taxonomy" id="706561"/>
    <lineage>
        <taxon>Eukaryota</taxon>
        <taxon>Fungi</taxon>
        <taxon>Dikarya</taxon>
        <taxon>Ascomycota</taxon>
        <taxon>Pezizomycotina</taxon>
        <taxon>Dothideomycetes</taxon>
        <taxon>Dothideomycetidae</taxon>
        <taxon>Mycosphaerellales</taxon>
        <taxon>Teratosphaeriaceae</taxon>
        <taxon>Salinomyces</taxon>
    </lineage>
</organism>
<dbReference type="Proteomes" id="UP000308549">
    <property type="component" value="Unassembled WGS sequence"/>
</dbReference>
<dbReference type="OrthoDB" id="62952at2759"/>
<dbReference type="EMBL" id="NAJL01000060">
    <property type="protein sequence ID" value="TKA23118.1"/>
    <property type="molecule type" value="Genomic_DNA"/>
</dbReference>
<dbReference type="InterPro" id="IPR038883">
    <property type="entry name" value="AN11006-like"/>
</dbReference>
<evidence type="ECO:0000313" key="1">
    <source>
        <dbReference type="EMBL" id="TKA23118.1"/>
    </source>
</evidence>
<comment type="caution">
    <text evidence="1">The sequence shown here is derived from an EMBL/GenBank/DDBJ whole genome shotgun (WGS) entry which is preliminary data.</text>
</comment>
<name>A0A4U0TMC3_9PEZI</name>
<evidence type="ECO:0000313" key="2">
    <source>
        <dbReference type="Proteomes" id="UP000308549"/>
    </source>
</evidence>
<sequence>MDHSPFLALPAELRITIYTHALTFRKPLYRPLRPRPSQNSHHHEFSKRAENLSLLTTNHQISHEALKVFWQTNTFRISYNHLCTCQNLFFPYPAFASPFVRSLEIRSFLPRLEDQTGGTTCRFCKDSGLGLIDYLQHLPKLEVARIAFEDIFTFSEAVEPIVKRLSRESDVTLTSDEIGRVSLRGLGGVEIELQLPSLHRAWQCLASDKATGSQGRLPGQKVVGRALEYLHFEANTYDRTAASLKRFFVATTEEDGTAKLQFCGLLDGRQRRAEFTIALASELAKVFEDDGGADSIDWVSLAENPQSPVWSFRLDCVESFEPLRVRDELEMWQMNRHLST</sequence>
<accession>A0A4U0TMC3</accession>
<reference evidence="1 2" key="1">
    <citation type="submission" date="2017-03" db="EMBL/GenBank/DDBJ databases">
        <title>Genomes of endolithic fungi from Antarctica.</title>
        <authorList>
            <person name="Coleine C."/>
            <person name="Masonjones S."/>
            <person name="Stajich J.E."/>
        </authorList>
    </citation>
    <scope>NUCLEOTIDE SEQUENCE [LARGE SCALE GENOMIC DNA]</scope>
    <source>
        <strain evidence="1 2">CCFEE 6315</strain>
    </source>
</reference>
<dbReference type="PANTHER" id="PTHR42085:SF2">
    <property type="entry name" value="F-BOX DOMAIN-CONTAINING PROTEIN"/>
    <property type="match status" value="1"/>
</dbReference>
<dbReference type="PANTHER" id="PTHR42085">
    <property type="entry name" value="F-BOX DOMAIN-CONTAINING PROTEIN"/>
    <property type="match status" value="1"/>
</dbReference>
<proteinExistence type="predicted"/>
<protein>
    <submittedName>
        <fullName evidence="1">Uncharacterized protein</fullName>
    </submittedName>
</protein>
<gene>
    <name evidence="1" type="ORF">B0A50_07148</name>
</gene>
<dbReference type="AlphaFoldDB" id="A0A4U0TMC3"/>
<keyword evidence="2" id="KW-1185">Reference proteome</keyword>